<dbReference type="Proteomes" id="UP000315750">
    <property type="component" value="Chromosome"/>
</dbReference>
<sequence>MSRLRFSSVDQSHSANIVKQLRSLTDLPVSTILNHLNSGLPLVEITPFTTTWEDDRVKLVKIAKAIESGDLPFKVTEVYEDGSEADVSPTMLRNLIQHFREIELETQRDTMLELGDIEIPSQFTPVDDDWTQ</sequence>
<accession>A0A518ASC8</accession>
<organism evidence="1 2">
    <name type="scientific">Aeoliella mucimassa</name>
    <dbReference type="NCBI Taxonomy" id="2527972"/>
    <lineage>
        <taxon>Bacteria</taxon>
        <taxon>Pseudomonadati</taxon>
        <taxon>Planctomycetota</taxon>
        <taxon>Planctomycetia</taxon>
        <taxon>Pirellulales</taxon>
        <taxon>Lacipirellulaceae</taxon>
        <taxon>Aeoliella</taxon>
    </lineage>
</organism>
<keyword evidence="2" id="KW-1185">Reference proteome</keyword>
<protein>
    <submittedName>
        <fullName evidence="1">Uncharacterized protein</fullName>
    </submittedName>
</protein>
<evidence type="ECO:0000313" key="2">
    <source>
        <dbReference type="Proteomes" id="UP000315750"/>
    </source>
</evidence>
<proteinExistence type="predicted"/>
<evidence type="ECO:0000313" key="1">
    <source>
        <dbReference type="EMBL" id="QDU57616.1"/>
    </source>
</evidence>
<gene>
    <name evidence="1" type="ORF">Pan181_38340</name>
</gene>
<dbReference type="AlphaFoldDB" id="A0A518ASC8"/>
<name>A0A518ASC8_9BACT</name>
<dbReference type="KEGG" id="amuc:Pan181_38340"/>
<dbReference type="EMBL" id="CP036278">
    <property type="protein sequence ID" value="QDU57616.1"/>
    <property type="molecule type" value="Genomic_DNA"/>
</dbReference>
<reference evidence="1 2" key="1">
    <citation type="submission" date="2019-02" db="EMBL/GenBank/DDBJ databases">
        <title>Deep-cultivation of Planctomycetes and their phenomic and genomic characterization uncovers novel biology.</title>
        <authorList>
            <person name="Wiegand S."/>
            <person name="Jogler M."/>
            <person name="Boedeker C."/>
            <person name="Pinto D."/>
            <person name="Vollmers J."/>
            <person name="Rivas-Marin E."/>
            <person name="Kohn T."/>
            <person name="Peeters S.H."/>
            <person name="Heuer A."/>
            <person name="Rast P."/>
            <person name="Oberbeckmann S."/>
            <person name="Bunk B."/>
            <person name="Jeske O."/>
            <person name="Meyerdierks A."/>
            <person name="Storesund J.E."/>
            <person name="Kallscheuer N."/>
            <person name="Luecker S."/>
            <person name="Lage O.M."/>
            <person name="Pohl T."/>
            <person name="Merkel B.J."/>
            <person name="Hornburger P."/>
            <person name="Mueller R.-W."/>
            <person name="Bruemmer F."/>
            <person name="Labrenz M."/>
            <person name="Spormann A.M."/>
            <person name="Op den Camp H."/>
            <person name="Overmann J."/>
            <person name="Amann R."/>
            <person name="Jetten M.S.M."/>
            <person name="Mascher T."/>
            <person name="Medema M.H."/>
            <person name="Devos D.P."/>
            <person name="Kaster A.-K."/>
            <person name="Ovreas L."/>
            <person name="Rohde M."/>
            <person name="Galperin M.Y."/>
            <person name="Jogler C."/>
        </authorList>
    </citation>
    <scope>NUCLEOTIDE SEQUENCE [LARGE SCALE GENOMIC DNA]</scope>
    <source>
        <strain evidence="1 2">Pan181</strain>
    </source>
</reference>